<dbReference type="Pfam" id="PF13518">
    <property type="entry name" value="HTH_28"/>
    <property type="match status" value="1"/>
</dbReference>
<comment type="caution">
    <text evidence="3">The sequence shown here is derived from an EMBL/GenBank/DDBJ whole genome shotgun (WGS) entry which is preliminary data.</text>
</comment>
<sequence length="145" mass="16177">MTSKEQVNSPRKKLLTPAQVKLCKAIAASDNEFSTRASALLALHDGVTQKETATQTGLSIGQVRYWAARFRQLGMKAFPQTASEVTSQKSTLEKAVVEDTPKEVKKKDRKKTKADKGNKKDKKSKEEKSAKKDKKKAKNKKKTKK</sequence>
<reference evidence="3 4" key="1">
    <citation type="journal article" date="2019" name="Int. J. Syst. Evol. Microbiol.">
        <title>The Global Catalogue of Microorganisms (GCM) 10K type strain sequencing project: providing services to taxonomists for standard genome sequencing and annotation.</title>
        <authorList>
            <consortium name="The Broad Institute Genomics Platform"/>
            <consortium name="The Broad Institute Genome Sequencing Center for Infectious Disease"/>
            <person name="Wu L."/>
            <person name="Ma J."/>
        </authorList>
    </citation>
    <scope>NUCLEOTIDE SEQUENCE [LARGE SCALE GENOMIC DNA]</scope>
    <source>
        <strain evidence="3 4">JCM 6886</strain>
    </source>
</reference>
<feature type="region of interest" description="Disordered" evidence="1">
    <location>
        <begin position="80"/>
        <end position="145"/>
    </location>
</feature>
<dbReference type="EMBL" id="BAAADG010000002">
    <property type="protein sequence ID" value="GAA0217362.1"/>
    <property type="molecule type" value="Genomic_DNA"/>
</dbReference>
<proteinExistence type="predicted"/>
<dbReference type="InterPro" id="IPR055247">
    <property type="entry name" value="InsJ-like_HTH"/>
</dbReference>
<feature type="compositionally biased region" description="Basic residues" evidence="1">
    <location>
        <begin position="131"/>
        <end position="145"/>
    </location>
</feature>
<protein>
    <recommendedName>
        <fullName evidence="2">Insertion element IS150 protein InsJ-like helix-turn-helix domain-containing protein</fullName>
    </recommendedName>
</protein>
<feature type="compositionally biased region" description="Basic and acidic residues" evidence="1">
    <location>
        <begin position="114"/>
        <end position="130"/>
    </location>
</feature>
<feature type="compositionally biased region" description="Polar residues" evidence="1">
    <location>
        <begin position="80"/>
        <end position="90"/>
    </location>
</feature>
<dbReference type="RefSeq" id="WP_286303738.1">
    <property type="nucleotide sequence ID" value="NZ_AP027741.1"/>
</dbReference>
<evidence type="ECO:0000313" key="4">
    <source>
        <dbReference type="Proteomes" id="UP001501476"/>
    </source>
</evidence>
<feature type="domain" description="Insertion element IS150 protein InsJ-like helix-turn-helix" evidence="2">
    <location>
        <begin position="36"/>
        <end position="74"/>
    </location>
</feature>
<evidence type="ECO:0000259" key="2">
    <source>
        <dbReference type="Pfam" id="PF13518"/>
    </source>
</evidence>
<keyword evidence="4" id="KW-1185">Reference proteome</keyword>
<feature type="compositionally biased region" description="Basic and acidic residues" evidence="1">
    <location>
        <begin position="91"/>
        <end position="106"/>
    </location>
</feature>
<accession>A0ABN0TBH7</accession>
<evidence type="ECO:0000256" key="1">
    <source>
        <dbReference type="SAM" id="MobiDB-lite"/>
    </source>
</evidence>
<gene>
    <name evidence="3" type="ORF">GCM10008964_06100</name>
</gene>
<evidence type="ECO:0000313" key="3">
    <source>
        <dbReference type="EMBL" id="GAA0217362.1"/>
    </source>
</evidence>
<name>A0ABN0TBH7_9GAMM</name>
<dbReference type="Proteomes" id="UP001501476">
    <property type="component" value="Unassembled WGS sequence"/>
</dbReference>
<organism evidence="3 4">
    <name type="scientific">Methylophaga marina</name>
    <dbReference type="NCBI Taxonomy" id="45495"/>
    <lineage>
        <taxon>Bacteria</taxon>
        <taxon>Pseudomonadati</taxon>
        <taxon>Pseudomonadota</taxon>
        <taxon>Gammaproteobacteria</taxon>
        <taxon>Thiotrichales</taxon>
        <taxon>Piscirickettsiaceae</taxon>
        <taxon>Methylophaga</taxon>
    </lineage>
</organism>